<evidence type="ECO:0000256" key="1">
    <source>
        <dbReference type="SAM" id="Phobius"/>
    </source>
</evidence>
<feature type="transmembrane region" description="Helical" evidence="1">
    <location>
        <begin position="21"/>
        <end position="38"/>
    </location>
</feature>
<dbReference type="AlphaFoldDB" id="K1Y9Z4"/>
<keyword evidence="1" id="KW-0472">Membrane</keyword>
<protein>
    <submittedName>
        <fullName evidence="2">Uncharacterized protein</fullName>
    </submittedName>
</protein>
<feature type="transmembrane region" description="Helical" evidence="1">
    <location>
        <begin position="54"/>
        <end position="87"/>
    </location>
</feature>
<accession>K1Y9Z4</accession>
<proteinExistence type="predicted"/>
<dbReference type="EMBL" id="AMFJ01034467">
    <property type="protein sequence ID" value="EKD29238.1"/>
    <property type="molecule type" value="Genomic_DNA"/>
</dbReference>
<keyword evidence="1" id="KW-1133">Transmembrane helix</keyword>
<keyword evidence="1" id="KW-0812">Transmembrane</keyword>
<gene>
    <name evidence="2" type="ORF">ACD_78C00467G0005</name>
</gene>
<reference evidence="2" key="1">
    <citation type="journal article" date="2012" name="Science">
        <title>Fermentation, hydrogen, and sulfur metabolism in multiple uncultivated bacterial phyla.</title>
        <authorList>
            <person name="Wrighton K.C."/>
            <person name="Thomas B.C."/>
            <person name="Sharon I."/>
            <person name="Miller C.S."/>
            <person name="Castelle C.J."/>
            <person name="VerBerkmoes N.C."/>
            <person name="Wilkins M.J."/>
            <person name="Hettich R.L."/>
            <person name="Lipton M.S."/>
            <person name="Williams K.H."/>
            <person name="Long P.E."/>
            <person name="Banfield J.F."/>
        </authorList>
    </citation>
    <scope>NUCLEOTIDE SEQUENCE [LARGE SCALE GENOMIC DNA]</scope>
</reference>
<evidence type="ECO:0000313" key="2">
    <source>
        <dbReference type="EMBL" id="EKD29238.1"/>
    </source>
</evidence>
<name>K1Y9Z4_9BACT</name>
<sequence>MTIGSDTIEKEQEGPNKEDRILGALCYAPFGCFAPLMMQKESPFLSFHVKQGGIIFWVYFILNIVPIPGFFGLLTLTYIGLAGFAGWKAYDGEMYSYEFIDVLLEKFKK</sequence>
<organism evidence="2">
    <name type="scientific">uncultured bacterium</name>
    <name type="common">gcode 4</name>
    <dbReference type="NCBI Taxonomy" id="1234023"/>
    <lineage>
        <taxon>Bacteria</taxon>
        <taxon>environmental samples</taxon>
    </lineage>
</organism>
<comment type="caution">
    <text evidence="2">The sequence shown here is derived from an EMBL/GenBank/DDBJ whole genome shotgun (WGS) entry which is preliminary data.</text>
</comment>